<protein>
    <submittedName>
        <fullName evidence="2">Uncharacterized protein</fullName>
    </submittedName>
</protein>
<proteinExistence type="predicted"/>
<dbReference type="RefSeq" id="WP_071318841.1">
    <property type="nucleotide sequence ID" value="NZ_CP063356.2"/>
</dbReference>
<evidence type="ECO:0000313" key="2">
    <source>
        <dbReference type="EMBL" id="OIJ07487.1"/>
    </source>
</evidence>
<keyword evidence="1" id="KW-0732">Signal</keyword>
<dbReference type="EMBL" id="LQXD01000173">
    <property type="protein sequence ID" value="OIJ07487.1"/>
    <property type="molecule type" value="Genomic_DNA"/>
</dbReference>
<feature type="signal peptide" evidence="1">
    <location>
        <begin position="1"/>
        <end position="26"/>
    </location>
</feature>
<comment type="caution">
    <text evidence="2">The sequence shown here is derived from an EMBL/GenBank/DDBJ whole genome shotgun (WGS) entry which is preliminary data.</text>
</comment>
<feature type="chain" id="PRO_5010189498" evidence="1">
    <location>
        <begin position="27"/>
        <end position="297"/>
    </location>
</feature>
<dbReference type="NCBIfam" id="NF038340">
    <property type="entry name" value="SAR2788_fam"/>
    <property type="match status" value="1"/>
</dbReference>
<accession>A0A1S2L6V3</accession>
<gene>
    <name evidence="2" type="ORF">AWH56_20620</name>
</gene>
<dbReference type="AlphaFoldDB" id="A0A1S2L6V3"/>
<name>A0A1S2L6V3_9BACI</name>
<reference evidence="2" key="1">
    <citation type="submission" date="2016-10" db="EMBL/GenBank/DDBJ databases">
        <title>Draft genome sequences of four alkaliphilic bacteria belonging to the Anaerobacillus genus.</title>
        <authorList>
            <person name="Bassil N.M."/>
            <person name="Lloyd J.R."/>
        </authorList>
    </citation>
    <scope>NUCLEOTIDE SEQUENCE [LARGE SCALE GENOMIC DNA]</scope>
    <source>
        <strain evidence="2">NB2006</strain>
    </source>
</reference>
<organism evidence="2">
    <name type="scientific">Anaerobacillus isosaccharinicus</name>
    <dbReference type="NCBI Taxonomy" id="1532552"/>
    <lineage>
        <taxon>Bacteria</taxon>
        <taxon>Bacillati</taxon>
        <taxon>Bacillota</taxon>
        <taxon>Bacilli</taxon>
        <taxon>Bacillales</taxon>
        <taxon>Bacillaceae</taxon>
        <taxon>Anaerobacillus</taxon>
    </lineage>
</organism>
<evidence type="ECO:0000256" key="1">
    <source>
        <dbReference type="SAM" id="SignalP"/>
    </source>
</evidence>
<sequence>MKKFISAFLVFAMVFSLLPNFTHVKAAWDEEEWDEEFEGYEEYDLQLVEALLEELEEEVFEEFESQLVEQFGEEVLEDVNVEVELTGEELVFEMHLENEDVEVIVEIEMDLNSEHITVVSEFIDENGMVSGHEFEVVVHETEGEVFIATFIDKNTGDIYEVDTTQLQASAVPFIVAAIVNVGVRSALTYVSRWAVQAVVRNLSFRTLSLLDSHYKKHVIVQKEFGNITKNQYLTRAQNLIGSDSKNVLSKKRSNGDRVFYNTSNNEFAVLGKDGYIKTFFKPKDGFRYYPELFILQS</sequence>